<proteinExistence type="predicted"/>
<dbReference type="Proteomes" id="UP000233837">
    <property type="component" value="Unassembled WGS sequence"/>
</dbReference>
<dbReference type="AlphaFoldDB" id="A0A2I0WVA2"/>
<dbReference type="EMBL" id="KZ502442">
    <property type="protein sequence ID" value="PKU79586.1"/>
    <property type="molecule type" value="Genomic_DNA"/>
</dbReference>
<evidence type="ECO:0000313" key="1">
    <source>
        <dbReference type="EMBL" id="PKU79586.1"/>
    </source>
</evidence>
<sequence length="96" mass="11276">MNGIEHIDHIICKCSKIKEAFNQVNKWGFGIPLFDNLHDCCNWMDQITAPNGMILNLFFNVLFFSWNARNKFTHEKENVGEISVAAEAVFFFFFYF</sequence>
<accession>A0A2I0WVA2</accession>
<protein>
    <submittedName>
        <fullName evidence="1">Uncharacterized protein</fullName>
    </submittedName>
</protein>
<name>A0A2I0WVA2_9ASPA</name>
<evidence type="ECO:0000313" key="2">
    <source>
        <dbReference type="Proteomes" id="UP000233837"/>
    </source>
</evidence>
<gene>
    <name evidence="1" type="ORF">MA16_Dca000932</name>
</gene>
<reference evidence="1 2" key="1">
    <citation type="journal article" date="2016" name="Sci. Rep.">
        <title>The Dendrobium catenatum Lindl. genome sequence provides insights into polysaccharide synthase, floral development and adaptive evolution.</title>
        <authorList>
            <person name="Zhang G.Q."/>
            <person name="Xu Q."/>
            <person name="Bian C."/>
            <person name="Tsai W.C."/>
            <person name="Yeh C.M."/>
            <person name="Liu K.W."/>
            <person name="Yoshida K."/>
            <person name="Zhang L.S."/>
            <person name="Chang S.B."/>
            <person name="Chen F."/>
            <person name="Shi Y."/>
            <person name="Su Y.Y."/>
            <person name="Zhang Y.Q."/>
            <person name="Chen L.J."/>
            <person name="Yin Y."/>
            <person name="Lin M."/>
            <person name="Huang H."/>
            <person name="Deng H."/>
            <person name="Wang Z.W."/>
            <person name="Zhu S.L."/>
            <person name="Zhao X."/>
            <person name="Deng C."/>
            <person name="Niu S.C."/>
            <person name="Huang J."/>
            <person name="Wang M."/>
            <person name="Liu G.H."/>
            <person name="Yang H.J."/>
            <person name="Xiao X.J."/>
            <person name="Hsiao Y.Y."/>
            <person name="Wu W.L."/>
            <person name="Chen Y.Y."/>
            <person name="Mitsuda N."/>
            <person name="Ohme-Takagi M."/>
            <person name="Luo Y.B."/>
            <person name="Van de Peer Y."/>
            <person name="Liu Z.J."/>
        </authorList>
    </citation>
    <scope>NUCLEOTIDE SEQUENCE [LARGE SCALE GENOMIC DNA]</scope>
    <source>
        <tissue evidence="1">The whole plant</tissue>
    </source>
</reference>
<reference evidence="1 2" key="2">
    <citation type="journal article" date="2017" name="Nature">
        <title>The Apostasia genome and the evolution of orchids.</title>
        <authorList>
            <person name="Zhang G.Q."/>
            <person name="Liu K.W."/>
            <person name="Li Z."/>
            <person name="Lohaus R."/>
            <person name="Hsiao Y.Y."/>
            <person name="Niu S.C."/>
            <person name="Wang J.Y."/>
            <person name="Lin Y.C."/>
            <person name="Xu Q."/>
            <person name="Chen L.J."/>
            <person name="Yoshida K."/>
            <person name="Fujiwara S."/>
            <person name="Wang Z.W."/>
            <person name="Zhang Y.Q."/>
            <person name="Mitsuda N."/>
            <person name="Wang M."/>
            <person name="Liu G.H."/>
            <person name="Pecoraro L."/>
            <person name="Huang H.X."/>
            <person name="Xiao X.J."/>
            <person name="Lin M."/>
            <person name="Wu X.Y."/>
            <person name="Wu W.L."/>
            <person name="Chen Y.Y."/>
            <person name="Chang S.B."/>
            <person name="Sakamoto S."/>
            <person name="Ohme-Takagi M."/>
            <person name="Yagi M."/>
            <person name="Zeng S.J."/>
            <person name="Shen C.Y."/>
            <person name="Yeh C.M."/>
            <person name="Luo Y.B."/>
            <person name="Tsai W.C."/>
            <person name="Van de Peer Y."/>
            <person name="Liu Z.J."/>
        </authorList>
    </citation>
    <scope>NUCLEOTIDE SEQUENCE [LARGE SCALE GENOMIC DNA]</scope>
    <source>
        <tissue evidence="1">The whole plant</tissue>
    </source>
</reference>
<keyword evidence="2" id="KW-1185">Reference proteome</keyword>
<organism evidence="1 2">
    <name type="scientific">Dendrobium catenatum</name>
    <dbReference type="NCBI Taxonomy" id="906689"/>
    <lineage>
        <taxon>Eukaryota</taxon>
        <taxon>Viridiplantae</taxon>
        <taxon>Streptophyta</taxon>
        <taxon>Embryophyta</taxon>
        <taxon>Tracheophyta</taxon>
        <taxon>Spermatophyta</taxon>
        <taxon>Magnoliopsida</taxon>
        <taxon>Liliopsida</taxon>
        <taxon>Asparagales</taxon>
        <taxon>Orchidaceae</taxon>
        <taxon>Epidendroideae</taxon>
        <taxon>Malaxideae</taxon>
        <taxon>Dendrobiinae</taxon>
        <taxon>Dendrobium</taxon>
    </lineage>
</organism>